<dbReference type="PANTHER" id="PTHR10663:SF388">
    <property type="entry name" value="GOLGI-SPECIFIC BREFELDIN A-RESISTANCE GUANINE NUCLEOTIDE EXCHANGE FACTOR 1"/>
    <property type="match status" value="1"/>
</dbReference>
<comment type="caution">
    <text evidence="3">The sequence shown here is derived from an EMBL/GenBank/DDBJ whole genome shotgun (WGS) entry which is preliminary data.</text>
</comment>
<dbReference type="FunFam" id="1.10.1000.11:FF:000002">
    <property type="entry name" value="Cytohesin 1"/>
    <property type="match status" value="1"/>
</dbReference>
<dbReference type="InterPro" id="IPR023394">
    <property type="entry name" value="Sec7_C_sf"/>
</dbReference>
<evidence type="ECO:0000313" key="4">
    <source>
        <dbReference type="Proteomes" id="UP001295423"/>
    </source>
</evidence>
<dbReference type="GO" id="GO:0012505">
    <property type="term" value="C:endomembrane system"/>
    <property type="evidence" value="ECO:0007669"/>
    <property type="project" value="UniProtKB-ARBA"/>
</dbReference>
<reference evidence="3" key="1">
    <citation type="submission" date="2023-08" db="EMBL/GenBank/DDBJ databases">
        <authorList>
            <person name="Audoor S."/>
            <person name="Bilcke G."/>
        </authorList>
    </citation>
    <scope>NUCLEOTIDE SEQUENCE</scope>
</reference>
<accession>A0AAD2PWE2</accession>
<dbReference type="CDD" id="cd00171">
    <property type="entry name" value="Sec7"/>
    <property type="match status" value="1"/>
</dbReference>
<evidence type="ECO:0000256" key="1">
    <source>
        <dbReference type="SAM" id="MobiDB-lite"/>
    </source>
</evidence>
<feature type="compositionally biased region" description="Low complexity" evidence="1">
    <location>
        <begin position="1588"/>
        <end position="1604"/>
    </location>
</feature>
<feature type="region of interest" description="Disordered" evidence="1">
    <location>
        <begin position="571"/>
        <end position="591"/>
    </location>
</feature>
<keyword evidence="4" id="KW-1185">Reference proteome</keyword>
<protein>
    <recommendedName>
        <fullName evidence="2">SEC7 domain-containing protein</fullName>
    </recommendedName>
</protein>
<feature type="region of interest" description="Disordered" evidence="1">
    <location>
        <begin position="1580"/>
        <end position="1623"/>
    </location>
</feature>
<sequence>MAEGDASSGDSGIAETTVKQEDSVNSNPSPPVENPSQGATAEKDLQVGTEDPTESLDQNLSESSGSDDGNQEDGPKTEVVLDPNVISENPAKTMDDSDSAATEKAKGSISPPKTNGKTVTGALSGSLLIQQTNVCKVIKGEIHNVLNVMRTDARYVSPLRFMEELPTDEHHPLLTQLRDLHRTLSEWELNHHNEQPKAKLYLPPFCAAVQGRDISASVTGAALHSIHKFMLYGFLANEGAGPYTNIAKTLLNCTFEESVVDPEEEELNGSATSQNHDDEQVVLKLLDLSALVVRCSSLELEPDIIVGLLDTCLHVSHRAKRASSLLKSAAADALRHIVLEVFSQPDLMKARVAILNKLASLLNPQKNAESYVVNSLTLVNIALETMNGDPSQEEINILQNDMCKFLLAWSTTHDLVILSLTMRVIFNLFQTIRNHLKIPLEVFLTSVHLRILEHSSNHEEREVALESLLEFCQEPALIKDLYLNYDCDVNCTNLYASICTTLGNSAAPGTFTERSVAVELDNTLSANSNPKGSLAQKAAIAAAEVPVNALNTLALEGLLTIVDSIARRCKNTPKGGKTEKRSSQKLNPEYTEEVEEAGIEKLTEEQVQERKKQKANLSKIATTFNTGKTKDWMKTGRELKLLDGTPESVARLLYKAPGLDKNKLGAYLGKGPEDAYPFEHKVRLAFVKYFDFTKESAFAQNLRLFLHKFRMPGEAQMIDRFMETFSKELYLQQTGVGSCVFKNADAVFILAFSTIMLNTDLHNPRYKGKRMTCDQFIKNNKGINSGEDLPEDLLTQVYTQIKETELQVQREIGDLMTHADAQDAENFRSAWSDLLSRKDVAEAAFTTPEDARKTMFQAGVHEKDMFIVIARPALKAISSSFVRSWDDTCVLQALQGLEQISRISIYFGLDRILNDVISFLLHQGREFITGCISLEYAGIDSGAPISPNPDSEDDETMSLVDTESPIPHALLKVRDYSMLPKKIDLAGTAAYRGLLTLNMGLRIVRMLFPRVKDAWPKLVGVLASLRDLRALPPGLSDLDDFADSDGNVLPLSEFAQESQRKLDEYYRGVTSRGSGGDQQAQSWFSLGIFGEEDENGNKPEPKLMNQSPNGVRLENSANAKLLREIGQKNEIEKLMVFGPNVKLPLLKQSISGILDSIGKYPVPGSPTYEQHSAFALELAVRALFANRERAGEIFPLFFAKFASVAEDINMESQVEGPFLVERIAITILRSVIHLYSVAALRPKLKASLFFIPAFPTDQFIGKIADRMACGLAIILRSMYFLFKSPEEWKFFGDSFDVLAQYAEGRLLVFDGMASTIEFAVPELPKGENEDIGIEEYEDLMEEKKTLSFAACAALQGVMFKFIYGSYKKDTTFALPAMVCIERTYKHMVKLLLIRQFNKDPDADLESVPDKDLWYRVAMAMYSVCAASDPKTSEEGLHTARRHMITSIFMEEIPDEKWRTLLNTMIGKQPPLTDMSSRVNTFSLIGQLMIRLFPIMTRRKQNWKDLTDITKNIILIADENLRAGKEGGKATRSMFVFTVKIVTELANQLSSPAFGGEKRYCAWASETFAKVLDKWGAAKGLTNRKKTDPGAAPEAAPEADGASPSKDATLVKGERDVTQLSGAV</sequence>
<evidence type="ECO:0000259" key="2">
    <source>
        <dbReference type="PROSITE" id="PS50190"/>
    </source>
</evidence>
<dbReference type="Pfam" id="PF01369">
    <property type="entry name" value="Sec7"/>
    <property type="match status" value="1"/>
</dbReference>
<feature type="region of interest" description="Disordered" evidence="1">
    <location>
        <begin position="1"/>
        <end position="118"/>
    </location>
</feature>
<dbReference type="Gene3D" id="1.10.220.20">
    <property type="match status" value="1"/>
</dbReference>
<dbReference type="SMART" id="SM00222">
    <property type="entry name" value="Sec7"/>
    <property type="match status" value="1"/>
</dbReference>
<dbReference type="PROSITE" id="PS50190">
    <property type="entry name" value="SEC7"/>
    <property type="match status" value="1"/>
</dbReference>
<dbReference type="GO" id="GO:0005737">
    <property type="term" value="C:cytoplasm"/>
    <property type="evidence" value="ECO:0007669"/>
    <property type="project" value="UniProtKB-ARBA"/>
</dbReference>
<name>A0AAD2PWE2_9STRA</name>
<dbReference type="Proteomes" id="UP001295423">
    <property type="component" value="Unassembled WGS sequence"/>
</dbReference>
<dbReference type="GO" id="GO:0016192">
    <property type="term" value="P:vesicle-mediated transport"/>
    <property type="evidence" value="ECO:0007669"/>
    <property type="project" value="UniProtKB-ARBA"/>
</dbReference>
<gene>
    <name evidence="3" type="ORF">CYCCA115_LOCUS18587</name>
</gene>
<evidence type="ECO:0000313" key="3">
    <source>
        <dbReference type="EMBL" id="CAJ1960171.1"/>
    </source>
</evidence>
<feature type="compositionally biased region" description="Polar residues" evidence="1">
    <location>
        <begin position="55"/>
        <end position="68"/>
    </location>
</feature>
<organism evidence="3 4">
    <name type="scientific">Cylindrotheca closterium</name>
    <dbReference type="NCBI Taxonomy" id="2856"/>
    <lineage>
        <taxon>Eukaryota</taxon>
        <taxon>Sar</taxon>
        <taxon>Stramenopiles</taxon>
        <taxon>Ochrophyta</taxon>
        <taxon>Bacillariophyta</taxon>
        <taxon>Bacillariophyceae</taxon>
        <taxon>Bacillariophycidae</taxon>
        <taxon>Bacillariales</taxon>
        <taxon>Bacillariaceae</taxon>
        <taxon>Cylindrotheca</taxon>
    </lineage>
</organism>
<dbReference type="SUPFAM" id="SSF48425">
    <property type="entry name" value="Sec7 domain"/>
    <property type="match status" value="1"/>
</dbReference>
<dbReference type="PANTHER" id="PTHR10663">
    <property type="entry name" value="GUANYL-NUCLEOTIDE EXCHANGE FACTOR"/>
    <property type="match status" value="1"/>
</dbReference>
<dbReference type="InterPro" id="IPR000904">
    <property type="entry name" value="Sec7_dom"/>
</dbReference>
<dbReference type="GO" id="GO:0032012">
    <property type="term" value="P:regulation of ARF protein signal transduction"/>
    <property type="evidence" value="ECO:0007669"/>
    <property type="project" value="InterPro"/>
</dbReference>
<dbReference type="Pfam" id="PF12783">
    <property type="entry name" value="Sec7-like_HUS"/>
    <property type="match status" value="1"/>
</dbReference>
<proteinExistence type="predicted"/>
<dbReference type="GO" id="GO:0005085">
    <property type="term" value="F:guanyl-nucleotide exchange factor activity"/>
    <property type="evidence" value="ECO:0007669"/>
    <property type="project" value="InterPro"/>
</dbReference>
<dbReference type="InterPro" id="IPR035999">
    <property type="entry name" value="Sec7_dom_sf"/>
</dbReference>
<dbReference type="Gene3D" id="1.10.1000.11">
    <property type="entry name" value="Arf Nucleotide-binding Site Opener,domain 2"/>
    <property type="match status" value="1"/>
</dbReference>
<dbReference type="EMBL" id="CAKOGP040002047">
    <property type="protein sequence ID" value="CAJ1960171.1"/>
    <property type="molecule type" value="Genomic_DNA"/>
</dbReference>
<dbReference type="InterPro" id="IPR032691">
    <property type="entry name" value="Mon2/Sec7/BIG1-like_HUS"/>
</dbReference>
<feature type="domain" description="SEC7" evidence="2">
    <location>
        <begin position="606"/>
        <end position="804"/>
    </location>
</feature>